<organism evidence="1 2">
    <name type="scientific">Williamsia herbipolensis</name>
    <dbReference type="NCBI Taxonomy" id="1603258"/>
    <lineage>
        <taxon>Bacteria</taxon>
        <taxon>Bacillati</taxon>
        <taxon>Actinomycetota</taxon>
        <taxon>Actinomycetes</taxon>
        <taxon>Mycobacteriales</taxon>
        <taxon>Nocardiaceae</taxon>
        <taxon>Williamsia</taxon>
    </lineage>
</organism>
<dbReference type="SUPFAM" id="SSF63829">
    <property type="entry name" value="Calcium-dependent phosphotriesterase"/>
    <property type="match status" value="1"/>
</dbReference>
<dbReference type="Proteomes" id="UP001432128">
    <property type="component" value="Chromosome"/>
</dbReference>
<evidence type="ECO:0000313" key="1">
    <source>
        <dbReference type="EMBL" id="WUM21507.1"/>
    </source>
</evidence>
<accession>A0AAU4K688</accession>
<dbReference type="InterPro" id="IPR011042">
    <property type="entry name" value="6-blade_b-propeller_TolB-like"/>
</dbReference>
<evidence type="ECO:0008006" key="3">
    <source>
        <dbReference type="Google" id="ProtNLM"/>
    </source>
</evidence>
<dbReference type="Gene3D" id="2.120.10.30">
    <property type="entry name" value="TolB, C-terminal domain"/>
    <property type="match status" value="2"/>
</dbReference>
<sequence length="372" mass="38790">MTLRGAQRIFGSITTSLVAEAISVVASLAIGAAPAAASPDLGPPPAYGQARDFAHVPSPGQPEGIAVDPTDGSVWTGSNRPNSSADVWHYDAAGRLLQTYSLIGHRPAEHGVNGITLDGDGRVYALDYSGARAVRIDPATGAQKVYATFADLPLCSAARGLPCEPGILDRQAWPNWATFAADGSMYVSDLNQATIWKVPAGGGAAQIWYQNPDFASIYSLNGMQFDARGRLVFVNTLSVSSLQTAGHGVVYRLPVTASGAPGRLDRVAITGLGDGLVIGRSGKIYLPISNPLDNSVTVVDPDTGATLDALPPLPQRYLRSTPFSTPASAAFRGTSLIVTNHANFTPLPSLYELIEVGVGETGLPLNFPVGIA</sequence>
<name>A0AAU4K688_9NOCA</name>
<dbReference type="AlphaFoldDB" id="A0AAU4K688"/>
<proteinExistence type="predicted"/>
<evidence type="ECO:0000313" key="2">
    <source>
        <dbReference type="Proteomes" id="UP001432128"/>
    </source>
</evidence>
<dbReference type="KEGG" id="whr:OG579_06900"/>
<dbReference type="RefSeq" id="WP_328858555.1">
    <property type="nucleotide sequence ID" value="NZ_CP108021.1"/>
</dbReference>
<dbReference type="EMBL" id="CP108021">
    <property type="protein sequence ID" value="WUM21507.1"/>
    <property type="molecule type" value="Genomic_DNA"/>
</dbReference>
<protein>
    <recommendedName>
        <fullName evidence="3">SMP-30/Gluconolactonase/LRE-like region domain-containing protein</fullName>
    </recommendedName>
</protein>
<gene>
    <name evidence="1" type="ORF">OG579_06900</name>
</gene>
<keyword evidence="2" id="KW-1185">Reference proteome</keyword>
<reference evidence="1 2" key="1">
    <citation type="submission" date="2022-10" db="EMBL/GenBank/DDBJ databases">
        <title>The complete genomes of actinobacterial strains from the NBC collection.</title>
        <authorList>
            <person name="Joergensen T.S."/>
            <person name="Alvarez Arevalo M."/>
            <person name="Sterndorff E.B."/>
            <person name="Faurdal D."/>
            <person name="Vuksanovic O."/>
            <person name="Mourched A.-S."/>
            <person name="Charusanti P."/>
            <person name="Shaw S."/>
            <person name="Blin K."/>
            <person name="Weber T."/>
        </authorList>
    </citation>
    <scope>NUCLEOTIDE SEQUENCE [LARGE SCALE GENOMIC DNA]</scope>
    <source>
        <strain evidence="1 2">NBC_00319</strain>
    </source>
</reference>